<dbReference type="GO" id="GO:0000820">
    <property type="term" value="P:regulation of glutamine family amino acid metabolic process"/>
    <property type="evidence" value="ECO:0007669"/>
    <property type="project" value="TreeGrafter"/>
</dbReference>
<dbReference type="EMBL" id="PKGU01000001">
    <property type="protein sequence ID" value="PKZ15991.1"/>
    <property type="molecule type" value="Genomic_DNA"/>
</dbReference>
<dbReference type="SUPFAM" id="SSF81301">
    <property type="entry name" value="Nucleotidyltransferase"/>
    <property type="match status" value="2"/>
</dbReference>
<dbReference type="GO" id="GO:0008882">
    <property type="term" value="F:[glutamate-ammonia-ligase] adenylyltransferase activity"/>
    <property type="evidence" value="ECO:0007669"/>
    <property type="project" value="InterPro"/>
</dbReference>
<evidence type="ECO:0000256" key="6">
    <source>
        <dbReference type="ARBA" id="ARBA00023268"/>
    </source>
</evidence>
<evidence type="ECO:0000313" key="10">
    <source>
        <dbReference type="Proteomes" id="UP000242263"/>
    </source>
</evidence>
<accession>A0A2I1M776</accession>
<keyword evidence="6" id="KW-0511">Multifunctional enzyme</keyword>
<keyword evidence="4" id="KW-0067">ATP-binding</keyword>
<dbReference type="InterPro" id="IPR043519">
    <property type="entry name" value="NT_sf"/>
</dbReference>
<protein>
    <submittedName>
        <fullName evidence="9">Bifunctional glutamine-synthetase adenylyltransferase/deadenyltransferase</fullName>
    </submittedName>
</protein>
<dbReference type="GO" id="GO:0005524">
    <property type="term" value="F:ATP binding"/>
    <property type="evidence" value="ECO:0007669"/>
    <property type="project" value="UniProtKB-KW"/>
</dbReference>
<gene>
    <name evidence="9" type="ORF">CYJ32_00655</name>
</gene>
<evidence type="ECO:0000256" key="1">
    <source>
        <dbReference type="ARBA" id="ARBA00022679"/>
    </source>
</evidence>
<proteinExistence type="predicted"/>
<dbReference type="PANTHER" id="PTHR30621">
    <property type="entry name" value="GLUTAMINE SYNTHETASE ADENYLYLTRANSFERASE"/>
    <property type="match status" value="1"/>
</dbReference>
<evidence type="ECO:0000256" key="5">
    <source>
        <dbReference type="ARBA" id="ARBA00022842"/>
    </source>
</evidence>
<dbReference type="GO" id="GO:0005829">
    <property type="term" value="C:cytosol"/>
    <property type="evidence" value="ECO:0007669"/>
    <property type="project" value="TreeGrafter"/>
</dbReference>
<evidence type="ECO:0000256" key="3">
    <source>
        <dbReference type="ARBA" id="ARBA00022741"/>
    </source>
</evidence>
<evidence type="ECO:0000313" key="9">
    <source>
        <dbReference type="EMBL" id="PKZ15991.1"/>
    </source>
</evidence>
<dbReference type="CDD" id="cd05401">
    <property type="entry name" value="NT_GlnE_GlnD_like"/>
    <property type="match status" value="2"/>
</dbReference>
<keyword evidence="5" id="KW-0460">Magnesium</keyword>
<dbReference type="Pfam" id="PF08335">
    <property type="entry name" value="GlnD_UR_UTase"/>
    <property type="match status" value="2"/>
</dbReference>
<evidence type="ECO:0000256" key="4">
    <source>
        <dbReference type="ARBA" id="ARBA00022840"/>
    </source>
</evidence>
<name>A0A2I1M776_9BIFI</name>
<feature type="domain" description="PII-uridylyltransferase/Glutamine-synthetase adenylyltransferase" evidence="8">
    <location>
        <begin position="870"/>
        <end position="1013"/>
    </location>
</feature>
<keyword evidence="2 9" id="KW-0548">Nucleotidyltransferase</keyword>
<dbReference type="Pfam" id="PF03710">
    <property type="entry name" value="GlnE"/>
    <property type="match status" value="2"/>
</dbReference>
<evidence type="ECO:0000259" key="7">
    <source>
        <dbReference type="Pfam" id="PF03710"/>
    </source>
</evidence>
<dbReference type="InterPro" id="IPR005190">
    <property type="entry name" value="GlnE_rpt_dom"/>
</dbReference>
<dbReference type="Proteomes" id="UP000242263">
    <property type="component" value="Unassembled WGS sequence"/>
</dbReference>
<keyword evidence="1 9" id="KW-0808">Transferase</keyword>
<organism evidence="9 10">
    <name type="scientific">Alloscardovia omnicolens</name>
    <dbReference type="NCBI Taxonomy" id="419015"/>
    <lineage>
        <taxon>Bacteria</taxon>
        <taxon>Bacillati</taxon>
        <taxon>Actinomycetota</taxon>
        <taxon>Actinomycetes</taxon>
        <taxon>Bifidobacteriales</taxon>
        <taxon>Bifidobacteriaceae</taxon>
        <taxon>Alloscardovia</taxon>
    </lineage>
</organism>
<dbReference type="Gene3D" id="1.20.120.330">
    <property type="entry name" value="Nucleotidyltransferases domain 2"/>
    <property type="match status" value="2"/>
</dbReference>
<sequence>MDDFSLSSTQLIRTGFQQINHALSDAQRLHRCLDAVASRYTCAWSVVDILGYASNADNPDTAMRYVADIAEKLAEQKSDISTTFFTARSSEMSRLVALCGASDGLGHFLSSQPSSVTEVFQAAEPQQSFDVDESASYIEQVQDLRITYWKNLLHIAADDVASDYPLDVQPVISQRLSALIDDTLRAALKIAQYKVPQAAECRFAVFGMGKLGAQEINYVSDVDLVYLVDKTDDFHGDLTVVGTQIGSVLQAVCSAVIPGVSVPALWEIDTALRPEGKAGALVRTVQSARIYYEKWAENWEFQALLKARFIAGDMQVGADFLDMITPLVWSASARKNFVYDCRAMRTRVEEHIPLDHKDREIKLGKGGLRDVEFTVQMLQLVHGRTDETLRTKDTLTSLKHLAQGGYINRQQAENLSQDYRFLRVLEHRQQLWKMKRTHLFPQISSAHEDIFTRTRHMSERDIAENPDIVRLSRAVGLTAVQLVERFDAVRLQVRRLHMDIYYRPMLPHLSALSEDDIRLSDEAMRQRFESVGFADPDAAMVHVHALTSGISRASRINHILLPQILLWVGIGQNPDMGLMMWRRWVETIGSSGPYLGFVRDSPTALERLCHIFANSRYLSEALMKSSESTTWLGDDKSLQPRSHDSLATRTSVMLSRFADSQVEFSTLLRAMRRREIERVGLSWMSGVINSQEALRAMTRVYDALLDASLQWATTHLMKQGDYDEAPARMAVIAMGRFGGEEVNFSSDADVMLVYEAADGVSDNIARSFASSQADVIRSILTDLAGTEQKLDVDMDLRPEGKNGPLVRSFDSYREYYASWSQTWERQALLRARVAAGCQELGARFIAQIVDPLRYSADGVTAEEAHSIHQLKARMEAERLPRGVRNDRHIKLGRGGLSDVEWTVQLLQLRYAAQWEDVRTTHTIDALDALEKHGVIRADDAQILRHSWQLCTDLRNASFLWSGRAQQADIIPDDYFDMGGLAVCLGHEAHRGLQFMDDVIGVMRKCRDVVNRLFYGRE</sequence>
<dbReference type="NCBIfam" id="NF010707">
    <property type="entry name" value="PRK14109.1"/>
    <property type="match status" value="1"/>
</dbReference>
<feature type="domain" description="Glutamate-ammonia ligase adenylyltransferase repeated" evidence="7">
    <location>
        <begin position="93"/>
        <end position="322"/>
    </location>
</feature>
<comment type="caution">
    <text evidence="9">The sequence shown here is derived from an EMBL/GenBank/DDBJ whole genome shotgun (WGS) entry which is preliminary data.</text>
</comment>
<feature type="domain" description="PII-uridylyltransferase/Glutamine-synthetase adenylyltransferase" evidence="8">
    <location>
        <begin position="342"/>
        <end position="441"/>
    </location>
</feature>
<feature type="domain" description="Glutamate-ammonia ligase adenylyltransferase repeated" evidence="7">
    <location>
        <begin position="606"/>
        <end position="845"/>
    </location>
</feature>
<keyword evidence="3" id="KW-0547">Nucleotide-binding</keyword>
<dbReference type="AlphaFoldDB" id="A0A2I1M776"/>
<dbReference type="Gene3D" id="3.30.460.10">
    <property type="entry name" value="Beta Polymerase, domain 2"/>
    <property type="match status" value="2"/>
</dbReference>
<dbReference type="RefSeq" id="WP_101541133.1">
    <property type="nucleotide sequence ID" value="NZ_PKGU01000001.1"/>
</dbReference>
<dbReference type="InterPro" id="IPR013546">
    <property type="entry name" value="PII_UdlTrfase/GS_AdlTrfase"/>
</dbReference>
<dbReference type="InterPro" id="IPR023057">
    <property type="entry name" value="GlnE"/>
</dbReference>
<evidence type="ECO:0000256" key="2">
    <source>
        <dbReference type="ARBA" id="ARBA00022695"/>
    </source>
</evidence>
<dbReference type="PANTHER" id="PTHR30621:SF0">
    <property type="entry name" value="BIFUNCTIONAL GLUTAMINE SYNTHETASE ADENYLYLTRANSFERASE_ADENYLYL-REMOVING ENZYME"/>
    <property type="match status" value="1"/>
</dbReference>
<dbReference type="SUPFAM" id="SSF81593">
    <property type="entry name" value="Nucleotidyltransferase substrate binding subunit/domain"/>
    <property type="match status" value="2"/>
</dbReference>
<evidence type="ECO:0000259" key="8">
    <source>
        <dbReference type="Pfam" id="PF08335"/>
    </source>
</evidence>
<reference evidence="9 10" key="1">
    <citation type="submission" date="2017-12" db="EMBL/GenBank/DDBJ databases">
        <title>Phylogenetic diversity of female urinary microbiome.</title>
        <authorList>
            <person name="Thomas-White K."/>
            <person name="Wolfe A.J."/>
        </authorList>
    </citation>
    <scope>NUCLEOTIDE SEQUENCE [LARGE SCALE GENOMIC DNA]</scope>
    <source>
        <strain evidence="9 10">UMB0064</strain>
    </source>
</reference>